<comment type="caution">
    <text evidence="3">The sequence shown here is derived from an EMBL/GenBank/DDBJ whole genome shotgun (WGS) entry which is preliminary data.</text>
</comment>
<keyword evidence="2" id="KW-1133">Transmembrane helix</keyword>
<dbReference type="EMBL" id="JACHJW010000001">
    <property type="protein sequence ID" value="MBB4956927.1"/>
    <property type="molecule type" value="Genomic_DNA"/>
</dbReference>
<keyword evidence="2" id="KW-0812">Transmembrane</keyword>
<reference evidence="3 4" key="1">
    <citation type="submission" date="2020-08" db="EMBL/GenBank/DDBJ databases">
        <title>Sequencing the genomes of 1000 actinobacteria strains.</title>
        <authorList>
            <person name="Klenk H.-P."/>
        </authorList>
    </citation>
    <scope>NUCLEOTIDE SEQUENCE [LARGE SCALE GENOMIC DNA]</scope>
    <source>
        <strain evidence="3 4">DSM 45886</strain>
    </source>
</reference>
<dbReference type="AlphaFoldDB" id="A0A7W7WMT3"/>
<feature type="compositionally biased region" description="Basic and acidic residues" evidence="1">
    <location>
        <begin position="413"/>
        <end position="426"/>
    </location>
</feature>
<dbReference type="RefSeq" id="WP_184532626.1">
    <property type="nucleotide sequence ID" value="NZ_JACHJW010000001.1"/>
</dbReference>
<evidence type="ECO:0000256" key="1">
    <source>
        <dbReference type="SAM" id="MobiDB-lite"/>
    </source>
</evidence>
<sequence length="426" mass="46060">MTDQRRASDSTGLRRLTGAYRRWYGRLPPAMQLVGLQMWLPAVFIALFCLCYIAAFHSPTPRHAPIGVVAAADAPILSALRQATGETVDYRSYSDAGAAQAAVRDGTLIAALVDPAAPDPSLYVASAHQFQAANLAATIMTPVYSARGQHLTVTDLAPLPSRDSFGMTTMYLMLAWCIGGYMVAMFIGLMGAPLRQRTRVAIIVGGAVVVSLLANVLAGPVIGAIEGHFWQLVLIAAGWVVAIGLTVNGLSYFAGRFIALPAILIFVFLSVPASGAAYPTWMLPGFFQALQPFVVGYGMTEMIKRTLYGVGEPYSRALLLMAGYVVLGLLLMAVGRPWHQRREVRRILAGRTTMVADAQAANREHTTAERERVLARYGVPGTAAAEETQDEDELAGDAFSNYGRSMSDPVDPLPRRDRDIDRDVRE</sequence>
<feature type="transmembrane region" description="Helical" evidence="2">
    <location>
        <begin position="229"/>
        <end position="250"/>
    </location>
</feature>
<evidence type="ECO:0008006" key="5">
    <source>
        <dbReference type="Google" id="ProtNLM"/>
    </source>
</evidence>
<organism evidence="3 4">
    <name type="scientific">Micromonospora polyrhachis</name>
    <dbReference type="NCBI Taxonomy" id="1282883"/>
    <lineage>
        <taxon>Bacteria</taxon>
        <taxon>Bacillati</taxon>
        <taxon>Actinomycetota</taxon>
        <taxon>Actinomycetes</taxon>
        <taxon>Micromonosporales</taxon>
        <taxon>Micromonosporaceae</taxon>
        <taxon>Micromonospora</taxon>
    </lineage>
</organism>
<evidence type="ECO:0000256" key="2">
    <source>
        <dbReference type="SAM" id="Phobius"/>
    </source>
</evidence>
<gene>
    <name evidence="3" type="ORF">FHR38_000660</name>
</gene>
<proteinExistence type="predicted"/>
<feature type="region of interest" description="Disordered" evidence="1">
    <location>
        <begin position="382"/>
        <end position="426"/>
    </location>
</feature>
<feature type="transmembrane region" description="Helical" evidence="2">
    <location>
        <begin position="257"/>
        <end position="278"/>
    </location>
</feature>
<evidence type="ECO:0000313" key="4">
    <source>
        <dbReference type="Proteomes" id="UP000578819"/>
    </source>
</evidence>
<keyword evidence="2" id="KW-0472">Membrane</keyword>
<protein>
    <recommendedName>
        <fullName evidence="5">ABC transporter permease</fullName>
    </recommendedName>
</protein>
<keyword evidence="4" id="KW-1185">Reference proteome</keyword>
<feature type="transmembrane region" description="Helical" evidence="2">
    <location>
        <begin position="170"/>
        <end position="189"/>
    </location>
</feature>
<dbReference type="Proteomes" id="UP000578819">
    <property type="component" value="Unassembled WGS sequence"/>
</dbReference>
<accession>A0A7W7WMT3</accession>
<feature type="transmembrane region" description="Helical" evidence="2">
    <location>
        <begin position="317"/>
        <end position="335"/>
    </location>
</feature>
<feature type="transmembrane region" description="Helical" evidence="2">
    <location>
        <begin position="30"/>
        <end position="55"/>
    </location>
</feature>
<feature type="transmembrane region" description="Helical" evidence="2">
    <location>
        <begin position="201"/>
        <end position="223"/>
    </location>
</feature>
<evidence type="ECO:0000313" key="3">
    <source>
        <dbReference type="EMBL" id="MBB4956927.1"/>
    </source>
</evidence>
<name>A0A7W7WMT3_9ACTN</name>